<dbReference type="GO" id="GO:0061798">
    <property type="term" value="F:GTP 3',8'-cyclase activity"/>
    <property type="evidence" value="ECO:0007669"/>
    <property type="project" value="TreeGrafter"/>
</dbReference>
<dbReference type="CDD" id="cd01420">
    <property type="entry name" value="MoaC_PE"/>
    <property type="match status" value="1"/>
</dbReference>
<proteinExistence type="inferred from homology"/>
<dbReference type="FunFam" id="3.30.70.640:FF:000002">
    <property type="entry name" value="Molybdenum cofactor biosynthesis protein 1"/>
    <property type="match status" value="1"/>
</dbReference>
<keyword evidence="8" id="KW-1185">Reference proteome</keyword>
<evidence type="ECO:0000256" key="1">
    <source>
        <dbReference type="ARBA" id="ARBA00001637"/>
    </source>
</evidence>
<dbReference type="HAMAP" id="MF_01224_B">
    <property type="entry name" value="MoaC_B"/>
    <property type="match status" value="1"/>
</dbReference>
<dbReference type="PANTHER" id="PTHR22960:SF0">
    <property type="entry name" value="MOLYBDENUM COFACTOR BIOSYNTHESIS PROTEIN 1"/>
    <property type="match status" value="1"/>
</dbReference>
<dbReference type="NCBIfam" id="NF006870">
    <property type="entry name" value="PRK09364.1"/>
    <property type="match status" value="1"/>
</dbReference>
<dbReference type="SUPFAM" id="SSF55040">
    <property type="entry name" value="Molybdenum cofactor biosynthesis protein C, MoaC"/>
    <property type="match status" value="1"/>
</dbReference>
<dbReference type="NCBIfam" id="TIGR00581">
    <property type="entry name" value="moaC"/>
    <property type="match status" value="1"/>
</dbReference>
<dbReference type="InterPro" id="IPR036522">
    <property type="entry name" value="MoaC_sf"/>
</dbReference>
<comment type="catalytic activity">
    <reaction evidence="1">
        <text>(8S)-3',8-cyclo-7,8-dihydroguanosine 5'-triphosphate = cyclic pyranopterin phosphate + diphosphate</text>
        <dbReference type="Rhea" id="RHEA:49580"/>
        <dbReference type="ChEBI" id="CHEBI:33019"/>
        <dbReference type="ChEBI" id="CHEBI:59648"/>
        <dbReference type="ChEBI" id="CHEBI:131766"/>
        <dbReference type="EC" id="4.6.1.17"/>
    </reaction>
</comment>
<comment type="caution">
    <text evidence="7">The sequence shown here is derived from an EMBL/GenBank/DDBJ whole genome shotgun (WGS) entry which is preliminary data.</text>
</comment>
<dbReference type="EC" id="4.6.1.17" evidence="3"/>
<reference evidence="7 8" key="1">
    <citation type="journal article" date="2023" name="Insect Mol. Biol.">
        <title>Genome sequencing provides insights into the evolution of gene families encoding plant cell wall-degrading enzymes in longhorned beetles.</title>
        <authorList>
            <person name="Shin N.R."/>
            <person name="Okamura Y."/>
            <person name="Kirsch R."/>
            <person name="Pauchet Y."/>
        </authorList>
    </citation>
    <scope>NUCLEOTIDE SEQUENCE [LARGE SCALE GENOMIC DNA]</scope>
    <source>
        <strain evidence="7">EAD_L_NR</strain>
    </source>
</reference>
<keyword evidence="4" id="KW-0501">Molybdenum cofactor biosynthesis</keyword>
<dbReference type="AlphaFoldDB" id="A0AAV8W521"/>
<gene>
    <name evidence="7" type="ORF">NQ315_003146</name>
</gene>
<dbReference type="GO" id="GO:0006777">
    <property type="term" value="P:Mo-molybdopterin cofactor biosynthetic process"/>
    <property type="evidence" value="ECO:0007669"/>
    <property type="project" value="UniProtKB-KW"/>
</dbReference>
<evidence type="ECO:0000256" key="5">
    <source>
        <dbReference type="ARBA" id="ARBA00023239"/>
    </source>
</evidence>
<evidence type="ECO:0000313" key="8">
    <source>
        <dbReference type="Proteomes" id="UP001159042"/>
    </source>
</evidence>
<dbReference type="Proteomes" id="UP001159042">
    <property type="component" value="Unassembled WGS sequence"/>
</dbReference>
<evidence type="ECO:0000256" key="4">
    <source>
        <dbReference type="ARBA" id="ARBA00023150"/>
    </source>
</evidence>
<protein>
    <recommendedName>
        <fullName evidence="3">cyclic pyranopterin monophosphate synthase</fullName>
        <ecNumber evidence="3">4.6.1.17</ecNumber>
    </recommendedName>
</protein>
<dbReference type="InterPro" id="IPR047594">
    <property type="entry name" value="MoaC_bact/euk"/>
</dbReference>
<evidence type="ECO:0000256" key="3">
    <source>
        <dbReference type="ARBA" id="ARBA00012575"/>
    </source>
</evidence>
<dbReference type="Gene3D" id="3.30.70.640">
    <property type="entry name" value="Molybdopterin cofactor biosynthesis C (MoaC) domain"/>
    <property type="match status" value="1"/>
</dbReference>
<accession>A0AAV8W521</accession>
<dbReference type="GO" id="GO:0061799">
    <property type="term" value="F:cyclic pyranopterin monophosphate synthase activity"/>
    <property type="evidence" value="ECO:0007669"/>
    <property type="project" value="UniProtKB-EC"/>
</dbReference>
<dbReference type="EMBL" id="JANEYG010000010">
    <property type="protein sequence ID" value="KAJ8921528.1"/>
    <property type="molecule type" value="Genomic_DNA"/>
</dbReference>
<organism evidence="7 8">
    <name type="scientific">Exocentrus adspersus</name>
    <dbReference type="NCBI Taxonomy" id="1586481"/>
    <lineage>
        <taxon>Eukaryota</taxon>
        <taxon>Metazoa</taxon>
        <taxon>Ecdysozoa</taxon>
        <taxon>Arthropoda</taxon>
        <taxon>Hexapoda</taxon>
        <taxon>Insecta</taxon>
        <taxon>Pterygota</taxon>
        <taxon>Neoptera</taxon>
        <taxon>Endopterygota</taxon>
        <taxon>Coleoptera</taxon>
        <taxon>Polyphaga</taxon>
        <taxon>Cucujiformia</taxon>
        <taxon>Chrysomeloidea</taxon>
        <taxon>Cerambycidae</taxon>
        <taxon>Lamiinae</taxon>
        <taxon>Acanthocinini</taxon>
        <taxon>Exocentrus</taxon>
    </lineage>
</organism>
<evidence type="ECO:0000256" key="2">
    <source>
        <dbReference type="ARBA" id="ARBA00005046"/>
    </source>
</evidence>
<dbReference type="InterPro" id="IPR050105">
    <property type="entry name" value="MoCo_biosynth_MoaA/MoaC"/>
</dbReference>
<dbReference type="InterPro" id="IPR023045">
    <property type="entry name" value="MoaC"/>
</dbReference>
<dbReference type="Pfam" id="PF01967">
    <property type="entry name" value="MoaC"/>
    <property type="match status" value="1"/>
</dbReference>
<keyword evidence="5" id="KW-0456">Lyase</keyword>
<evidence type="ECO:0000259" key="6">
    <source>
        <dbReference type="Pfam" id="PF01967"/>
    </source>
</evidence>
<evidence type="ECO:0000313" key="7">
    <source>
        <dbReference type="EMBL" id="KAJ8921528.1"/>
    </source>
</evidence>
<comment type="pathway">
    <text evidence="2">Cofactor biosynthesis; molybdopterin biosynthesis.</text>
</comment>
<dbReference type="InterPro" id="IPR002820">
    <property type="entry name" value="Mopterin_CF_biosynth-C_dom"/>
</dbReference>
<name>A0AAV8W521_9CUCU</name>
<dbReference type="PANTHER" id="PTHR22960">
    <property type="entry name" value="MOLYBDOPTERIN COFACTOR SYNTHESIS PROTEIN A"/>
    <property type="match status" value="1"/>
</dbReference>
<sequence>MGITKVLMNVYKNIIHHITIKEHSSSISRVPIKTPNSLLHLIPKPIGQPTLRALSTTSSPHQQLTHVNHEGKARMVDVSEKTVTTRMATAAAKVKVGPEISRLIQENALKKGDVLTIAEIAGIVGAKKTSQLIPLCHNIPLNSVSVTARLHEKSQEVVINATVQCDGKTGVEMEALTAVCLAALTVYDMCKAVSKSIVITDVHLLSKSGGRSGDFVKEEITVRDYNRLPNGRLQPYVGPV</sequence>
<feature type="domain" description="Molybdopterin cofactor biosynthesis C (MoaC)" evidence="6">
    <location>
        <begin position="75"/>
        <end position="210"/>
    </location>
</feature>